<organism evidence="1 2">
    <name type="scientific">Plutella xylostella</name>
    <name type="common">Diamondback moth</name>
    <name type="synonym">Plutella maculipennis</name>
    <dbReference type="NCBI Taxonomy" id="51655"/>
    <lineage>
        <taxon>Eukaryota</taxon>
        <taxon>Metazoa</taxon>
        <taxon>Ecdysozoa</taxon>
        <taxon>Arthropoda</taxon>
        <taxon>Hexapoda</taxon>
        <taxon>Insecta</taxon>
        <taxon>Pterygota</taxon>
        <taxon>Neoptera</taxon>
        <taxon>Endopterygota</taxon>
        <taxon>Lepidoptera</taxon>
        <taxon>Glossata</taxon>
        <taxon>Ditrysia</taxon>
        <taxon>Yponomeutoidea</taxon>
        <taxon>Plutellidae</taxon>
        <taxon>Plutella</taxon>
    </lineage>
</organism>
<sequence length="485" mass="53708">MPRAAASCTTVRRHVVFGRPLFRLPDAAHFVRAILGGWSSDLRSVWPIQLHFLSRISESILLWLVSLHNSVFEMVRGQNTFSICLRHLLTNTCSLLVRSSLTNHVSQPYKSTDLTFDSKIRTLVRRAMTEESQTGLSCAKADRALLMRASMSASVPPCGSTTLPRYVNLFTLSTASPFTCTAQSSDVLRRISLVLEQFMRSPSFSASLARSSILDCRCWRLVDSRQRSSAKSMSSNCCSCVHGRPLCDSHVALRITSSRTVIKRRGDSKQPCLTPAVTGIGSVSSPQCRTLHDEPVYRHRIIDMIFSGIPFLFKIFQMLDHFTLSNAFSKSTKRVNTSHCISLHCSRTVRNRFIWSVHDRPALKPACSLRSPSSIGAAIRCNSTLHSIFKHVGNRFMPLQFPQLVRSPFLGSFIIRPSFQLSGTSSFSQIFWKSENRTSADTSAFALKASTGIPSLPGALPFFSDCIALAISIFVGGLVSMLSSA</sequence>
<keyword evidence="2" id="KW-1185">Reference proteome</keyword>
<dbReference type="EMBL" id="JAHIBW010000026">
    <property type="protein sequence ID" value="KAG7297574.1"/>
    <property type="molecule type" value="Genomic_DNA"/>
</dbReference>
<comment type="caution">
    <text evidence="1">The sequence shown here is derived from an EMBL/GenBank/DDBJ whole genome shotgun (WGS) entry which is preliminary data.</text>
</comment>
<gene>
    <name evidence="1" type="ORF">JYU34_019619</name>
</gene>
<proteinExistence type="predicted"/>
<name>A0ABQ7PYI8_PLUXY</name>
<evidence type="ECO:0000313" key="1">
    <source>
        <dbReference type="EMBL" id="KAG7297574.1"/>
    </source>
</evidence>
<reference evidence="1 2" key="1">
    <citation type="submission" date="2021-06" db="EMBL/GenBank/DDBJ databases">
        <title>A haploid diamondback moth (Plutella xylostella L.) genome assembly resolves 31 chromosomes and identifies a diamide resistance mutation.</title>
        <authorList>
            <person name="Ward C.M."/>
            <person name="Perry K.D."/>
            <person name="Baker G."/>
            <person name="Powis K."/>
            <person name="Heckel D.G."/>
            <person name="Baxter S.W."/>
        </authorList>
    </citation>
    <scope>NUCLEOTIDE SEQUENCE [LARGE SCALE GENOMIC DNA]</scope>
    <source>
        <strain evidence="1 2">LV</strain>
        <tissue evidence="1">Single pupa</tissue>
    </source>
</reference>
<dbReference type="Proteomes" id="UP000823941">
    <property type="component" value="Chromosome 26"/>
</dbReference>
<evidence type="ECO:0000313" key="2">
    <source>
        <dbReference type="Proteomes" id="UP000823941"/>
    </source>
</evidence>
<protein>
    <submittedName>
        <fullName evidence="1">Uncharacterized protein</fullName>
    </submittedName>
</protein>
<accession>A0ABQ7PYI8</accession>